<dbReference type="GO" id="GO:0016747">
    <property type="term" value="F:acyltransferase activity, transferring groups other than amino-acyl groups"/>
    <property type="evidence" value="ECO:0007669"/>
    <property type="project" value="InterPro"/>
</dbReference>
<dbReference type="EMBL" id="MN738864">
    <property type="protein sequence ID" value="QHT28721.1"/>
    <property type="molecule type" value="Genomic_DNA"/>
</dbReference>
<evidence type="ECO:0000259" key="1">
    <source>
        <dbReference type="PROSITE" id="PS51186"/>
    </source>
</evidence>
<dbReference type="AlphaFoldDB" id="A0A6C0EJ75"/>
<name>A0A6C0EJ75_9ZZZZ</name>
<sequence>MNVYNYIYNPITNKYITITHPSGINTLQHYINKLGGSVKPVENLVEIPVEKVHLLETRIIRDMPVEFIFYNPYYIDSWKKNYIDLVENDIVIEGDSKYLKWVLILDDTNHIQLIRRTIIPSTINPNEGKIDLTKKRFMLSNHFKKFLKWFDLPKHIEQNDPLVTEILIKSTPILKTFTGRATLWDITNSLRQTTWDNYVSIISIENKPVGMCVSEKLQEEELKLFFSSQMIPNKLYNMYIARVDIHPNYRGRGLCKPLVSYMVKQLKRLGYKFLFINNGSVTLDGIPACLCYYKAGIINDYTMHYKNDTDPSFTPMVEEDCKLEGDKLPRDYYYSL</sequence>
<dbReference type="CDD" id="cd04301">
    <property type="entry name" value="NAT_SF"/>
    <property type="match status" value="1"/>
</dbReference>
<proteinExistence type="predicted"/>
<dbReference type="InterPro" id="IPR016181">
    <property type="entry name" value="Acyl_CoA_acyltransferase"/>
</dbReference>
<dbReference type="PROSITE" id="PS51186">
    <property type="entry name" value="GNAT"/>
    <property type="match status" value="1"/>
</dbReference>
<protein>
    <recommendedName>
        <fullName evidence="1">N-acetyltransferase domain-containing protein</fullName>
    </recommendedName>
</protein>
<organism evidence="2">
    <name type="scientific">viral metagenome</name>
    <dbReference type="NCBI Taxonomy" id="1070528"/>
    <lineage>
        <taxon>unclassified sequences</taxon>
        <taxon>metagenomes</taxon>
        <taxon>organismal metagenomes</taxon>
    </lineage>
</organism>
<dbReference type="Pfam" id="PF00583">
    <property type="entry name" value="Acetyltransf_1"/>
    <property type="match status" value="1"/>
</dbReference>
<dbReference type="InterPro" id="IPR000182">
    <property type="entry name" value="GNAT_dom"/>
</dbReference>
<feature type="domain" description="N-acetyltransferase" evidence="1">
    <location>
        <begin position="161"/>
        <end position="324"/>
    </location>
</feature>
<reference evidence="2" key="1">
    <citation type="journal article" date="2020" name="Nature">
        <title>Giant virus diversity and host interactions through global metagenomics.</title>
        <authorList>
            <person name="Schulz F."/>
            <person name="Roux S."/>
            <person name="Paez-Espino D."/>
            <person name="Jungbluth S."/>
            <person name="Walsh D.A."/>
            <person name="Denef V.J."/>
            <person name="McMahon K.D."/>
            <person name="Konstantinidis K.T."/>
            <person name="Eloe-Fadrosh E.A."/>
            <person name="Kyrpides N.C."/>
            <person name="Woyke T."/>
        </authorList>
    </citation>
    <scope>NUCLEOTIDE SEQUENCE</scope>
    <source>
        <strain evidence="2">GVMAG-M-3300001351-8</strain>
    </source>
</reference>
<accession>A0A6C0EJ75</accession>
<evidence type="ECO:0000313" key="2">
    <source>
        <dbReference type="EMBL" id="QHT28721.1"/>
    </source>
</evidence>
<dbReference type="SUPFAM" id="SSF55729">
    <property type="entry name" value="Acyl-CoA N-acyltransferases (Nat)"/>
    <property type="match status" value="1"/>
</dbReference>
<dbReference type="Gene3D" id="3.40.630.30">
    <property type="match status" value="1"/>
</dbReference>